<comment type="caution">
    <text evidence="1">The sequence shown here is derived from an EMBL/GenBank/DDBJ whole genome shotgun (WGS) entry which is preliminary data.</text>
</comment>
<evidence type="ECO:0000313" key="2">
    <source>
        <dbReference type="Proteomes" id="UP001217417"/>
    </source>
</evidence>
<protein>
    <recommendedName>
        <fullName evidence="3">MULE transposase domain-containing protein</fullName>
    </recommendedName>
</protein>
<dbReference type="AlphaFoldDB" id="A0AAD7QV17"/>
<evidence type="ECO:0000313" key="1">
    <source>
        <dbReference type="EMBL" id="KAJ8102034.1"/>
    </source>
</evidence>
<dbReference type="Proteomes" id="UP001217417">
    <property type="component" value="Unassembled WGS sequence"/>
</dbReference>
<dbReference type="GeneID" id="80885645"/>
<proteinExistence type="predicted"/>
<dbReference type="PANTHER" id="PTHR31569">
    <property type="entry name" value="SWIM-TYPE DOMAIN-CONTAINING PROTEIN"/>
    <property type="match status" value="1"/>
</dbReference>
<reference evidence="1" key="1">
    <citation type="submission" date="2023-03" db="EMBL/GenBank/DDBJ databases">
        <title>Near-Complete genome sequence of Lipomyces tetrasporous NRRL Y-64009, an oleaginous yeast capable of growing on lignocellulosic hydrolysates.</title>
        <authorList>
            <consortium name="Lawrence Berkeley National Laboratory"/>
            <person name="Jagtap S.S."/>
            <person name="Liu J.-J."/>
            <person name="Walukiewicz H.E."/>
            <person name="Pangilinan J."/>
            <person name="Lipzen A."/>
            <person name="Ahrendt S."/>
            <person name="Koriabine M."/>
            <person name="Cobaugh K."/>
            <person name="Salamov A."/>
            <person name="Yoshinaga Y."/>
            <person name="Ng V."/>
            <person name="Daum C."/>
            <person name="Grigoriev I.V."/>
            <person name="Slininger P.J."/>
            <person name="Dien B.S."/>
            <person name="Jin Y.-S."/>
            <person name="Rao C.V."/>
        </authorList>
    </citation>
    <scope>NUCLEOTIDE SEQUENCE</scope>
    <source>
        <strain evidence="1">NRRL Y-64009</strain>
    </source>
</reference>
<name>A0AAD7QV17_9ASCO</name>
<keyword evidence="2" id="KW-1185">Reference proteome</keyword>
<accession>A0AAD7QV17</accession>
<dbReference type="RefSeq" id="XP_056045484.1">
    <property type="nucleotide sequence ID" value="XM_056190479.1"/>
</dbReference>
<sequence>MMKSLIEVFPTTINQLCRWHVEQNIMKNCRKYFSSVADFDIFMKQIQKIASSTDATCQKEELKQLKDKFPIPAANYFFDQWWANGLCESWAEIKIQKYSNFGIRTTSTVEGSYGALKGALPSSSGTLHTATKIINRKGTERSQQLSVIESNKNLLVRLEIRNQIETSTLYGVCRSGEEVAASGKRWHDGEMQLYDQEPLSFAVLALDRAWLTY</sequence>
<dbReference type="InterPro" id="IPR052579">
    <property type="entry name" value="Zinc_finger_SWIM"/>
</dbReference>
<dbReference type="EMBL" id="JARPMG010000003">
    <property type="protein sequence ID" value="KAJ8102034.1"/>
    <property type="molecule type" value="Genomic_DNA"/>
</dbReference>
<dbReference type="PANTHER" id="PTHR31569:SF4">
    <property type="entry name" value="SWIM-TYPE DOMAIN-CONTAINING PROTEIN"/>
    <property type="match status" value="1"/>
</dbReference>
<gene>
    <name evidence="1" type="ORF">POJ06DRAFT_294661</name>
</gene>
<evidence type="ECO:0008006" key="3">
    <source>
        <dbReference type="Google" id="ProtNLM"/>
    </source>
</evidence>
<organism evidence="1 2">
    <name type="scientific">Lipomyces tetrasporus</name>
    <dbReference type="NCBI Taxonomy" id="54092"/>
    <lineage>
        <taxon>Eukaryota</taxon>
        <taxon>Fungi</taxon>
        <taxon>Dikarya</taxon>
        <taxon>Ascomycota</taxon>
        <taxon>Saccharomycotina</taxon>
        <taxon>Lipomycetes</taxon>
        <taxon>Lipomycetales</taxon>
        <taxon>Lipomycetaceae</taxon>
        <taxon>Lipomyces</taxon>
    </lineage>
</organism>